<dbReference type="EMBL" id="JARJCW010000051">
    <property type="protein sequence ID" value="KAJ7203300.1"/>
    <property type="molecule type" value="Genomic_DNA"/>
</dbReference>
<feature type="signal peptide" evidence="2">
    <location>
        <begin position="1"/>
        <end position="17"/>
    </location>
</feature>
<organism evidence="4 5">
    <name type="scientific">Mycena pura</name>
    <dbReference type="NCBI Taxonomy" id="153505"/>
    <lineage>
        <taxon>Eukaryota</taxon>
        <taxon>Fungi</taxon>
        <taxon>Dikarya</taxon>
        <taxon>Basidiomycota</taxon>
        <taxon>Agaricomycotina</taxon>
        <taxon>Agaricomycetes</taxon>
        <taxon>Agaricomycetidae</taxon>
        <taxon>Agaricales</taxon>
        <taxon>Marasmiineae</taxon>
        <taxon>Mycenaceae</taxon>
        <taxon>Mycena</taxon>
    </lineage>
</organism>
<comment type="caution">
    <text evidence="4">The sequence shown here is derived from an EMBL/GenBank/DDBJ whole genome shotgun (WGS) entry which is preliminary data.</text>
</comment>
<feature type="domain" description="Retrovirus-related Pol polyprotein from transposon TNT 1-94-like beta-barrel" evidence="3">
    <location>
        <begin position="454"/>
        <end position="534"/>
    </location>
</feature>
<evidence type="ECO:0000256" key="2">
    <source>
        <dbReference type="SAM" id="SignalP"/>
    </source>
</evidence>
<evidence type="ECO:0000313" key="4">
    <source>
        <dbReference type="EMBL" id="KAJ7203300.1"/>
    </source>
</evidence>
<accession>A0AAD6V6A1</accession>
<protein>
    <recommendedName>
        <fullName evidence="3">Retrovirus-related Pol polyprotein from transposon TNT 1-94-like beta-barrel domain-containing protein</fullName>
    </recommendedName>
</protein>
<feature type="region of interest" description="Disordered" evidence="1">
    <location>
        <begin position="410"/>
        <end position="436"/>
    </location>
</feature>
<evidence type="ECO:0000259" key="3">
    <source>
        <dbReference type="Pfam" id="PF22936"/>
    </source>
</evidence>
<reference evidence="4" key="1">
    <citation type="submission" date="2023-03" db="EMBL/GenBank/DDBJ databases">
        <title>Massive genome expansion in bonnet fungi (Mycena s.s.) driven by repeated elements and novel gene families across ecological guilds.</title>
        <authorList>
            <consortium name="Lawrence Berkeley National Laboratory"/>
            <person name="Harder C.B."/>
            <person name="Miyauchi S."/>
            <person name="Viragh M."/>
            <person name="Kuo A."/>
            <person name="Thoen E."/>
            <person name="Andreopoulos B."/>
            <person name="Lu D."/>
            <person name="Skrede I."/>
            <person name="Drula E."/>
            <person name="Henrissat B."/>
            <person name="Morin E."/>
            <person name="Kohler A."/>
            <person name="Barry K."/>
            <person name="LaButti K."/>
            <person name="Morin E."/>
            <person name="Salamov A."/>
            <person name="Lipzen A."/>
            <person name="Mereny Z."/>
            <person name="Hegedus B."/>
            <person name="Baldrian P."/>
            <person name="Stursova M."/>
            <person name="Weitz H."/>
            <person name="Taylor A."/>
            <person name="Grigoriev I.V."/>
            <person name="Nagy L.G."/>
            <person name="Martin F."/>
            <person name="Kauserud H."/>
        </authorList>
    </citation>
    <scope>NUCLEOTIDE SEQUENCE</scope>
    <source>
        <strain evidence="4">9144</strain>
    </source>
</reference>
<name>A0AAD6V6A1_9AGAR</name>
<proteinExistence type="predicted"/>
<dbReference type="Pfam" id="PF22936">
    <property type="entry name" value="Pol_BBD"/>
    <property type="match status" value="1"/>
</dbReference>
<dbReference type="AlphaFoldDB" id="A0AAD6V6A1"/>
<sequence length="584" mass="63779">MALALLILNIKNPVGLGLKVDGTAAEALQSLEDNHNKVTEMGLVNALRDLHTAYLVPGTPLAEHVSRLRNLWQVANDMGAKIDDAGFRTIFISLLGEDWDNVVPVLYTFKTSSEVISFVTMHAERLNRVPPSSSTTSTTALAANTFTNRDARRAARKNLVCSNPQCGAPGRKGHTIADCFWPGGGKEGQWPAWWKGKRPTAVANNVETFAFTAWTVPEAVVDIYDEAGIQTVDFRGEKVLASPESLMAWNEAVEATLPLTLREGSDNEPSPDFPQLGDASYSFDFVDGTSFSSEFELLASTMPDSEHVENSDDQDTGVVATPFPESRAAVQIAAEAFLQAGQPYPGDDHIQDERRFLVYQTSDTEHIVMDNMTDNDVLISTHHIRDTDFDIIEWYAAHCRLVLGLPADHSDASDDDSIDSDTDLDSDGEDDPDQSYPEVSALVADSQPTKYVVVVDSGAIEHCFCDRNDFTEYKPVESREGNAAEGSKFRILATGVVRKIITYQGHRKEISFDAIHTPDSTNLISISKLDARGYIVEFGGGKAIFKRANGSVFMEAMLSGGMYRVEFEDGGITANVAAASDSSR</sequence>
<evidence type="ECO:0000313" key="5">
    <source>
        <dbReference type="Proteomes" id="UP001219525"/>
    </source>
</evidence>
<feature type="compositionally biased region" description="Acidic residues" evidence="1">
    <location>
        <begin position="413"/>
        <end position="433"/>
    </location>
</feature>
<evidence type="ECO:0000256" key="1">
    <source>
        <dbReference type="SAM" id="MobiDB-lite"/>
    </source>
</evidence>
<dbReference type="InterPro" id="IPR054722">
    <property type="entry name" value="PolX-like_BBD"/>
</dbReference>
<dbReference type="Proteomes" id="UP001219525">
    <property type="component" value="Unassembled WGS sequence"/>
</dbReference>
<keyword evidence="5" id="KW-1185">Reference proteome</keyword>
<keyword evidence="2" id="KW-0732">Signal</keyword>
<gene>
    <name evidence="4" type="ORF">GGX14DRAFT_652149</name>
</gene>
<feature type="chain" id="PRO_5041975596" description="Retrovirus-related Pol polyprotein from transposon TNT 1-94-like beta-barrel domain-containing protein" evidence="2">
    <location>
        <begin position="18"/>
        <end position="584"/>
    </location>
</feature>
<dbReference type="Pfam" id="PF14223">
    <property type="entry name" value="Retrotran_gag_2"/>
    <property type="match status" value="1"/>
</dbReference>